<dbReference type="InterPro" id="IPR036968">
    <property type="entry name" value="Enolpyruvate_Tfrase_sf"/>
</dbReference>
<keyword evidence="5 17" id="KW-0808">Transferase</keyword>
<sequence length="431" mass="46699">MADLIVNGGKPLSGTITPSGNKNSVLPILCATLLTDEPVTLRNVPNITDVEKLLRFFAEQGSYVSWNPAACTLTVCHKTFDTAQLSGELPAGMRSSVLLFAPLLQRMGSLRLPTNAKGCSLGIRELDPHLEILEKLGARLSRNGGQHSLTLAQRFRGARHWPDYMSVTATENFAMAATLAKGQSVLINAASEPHVQELCQVLVGMGAQITGIGTSQLVIDGVERLRGGEFTIHSDHHEIVTFLALGAITGGEVRVRHSLPQHFDLIGRAFAKLGVAIEHEGDTARVPAGQRLAVAAPFTPNLLPRIEAAPWPYFPVDLLPCMIALAARAEGTVMFWNKVYEGGFGWMHELAKFGAHIVVSDPHRVTVFGARPLHPTVVDAPYIIRAAVALYMVAASIPGQSIVKNADTIRRAHPNFVENLRHLGAEVEWRE</sequence>
<dbReference type="OrthoDB" id="9803760at2"/>
<evidence type="ECO:0000256" key="3">
    <source>
        <dbReference type="ARBA" id="ARBA00022490"/>
    </source>
</evidence>
<dbReference type="GO" id="GO:0051301">
    <property type="term" value="P:cell division"/>
    <property type="evidence" value="ECO:0007669"/>
    <property type="project" value="UniProtKB-KW"/>
</dbReference>
<dbReference type="PANTHER" id="PTHR43783">
    <property type="entry name" value="UDP-N-ACETYLGLUCOSAMINE 1-CARBOXYVINYLTRANSFERASE"/>
    <property type="match status" value="1"/>
</dbReference>
<dbReference type="Gene3D" id="3.65.10.10">
    <property type="entry name" value="Enolpyruvate transferase domain"/>
    <property type="match status" value="2"/>
</dbReference>
<evidence type="ECO:0000256" key="7">
    <source>
        <dbReference type="ARBA" id="ARBA00022984"/>
    </source>
</evidence>
<comment type="subcellular location">
    <subcellularLocation>
        <location evidence="1">Cytoplasm</location>
    </subcellularLocation>
</comment>
<dbReference type="RefSeq" id="WP_068629024.1">
    <property type="nucleotide sequence ID" value="NZ_LSZQ01000020.1"/>
</dbReference>
<keyword evidence="7" id="KW-0573">Peptidoglycan synthesis</keyword>
<evidence type="ECO:0000256" key="4">
    <source>
        <dbReference type="ARBA" id="ARBA00022618"/>
    </source>
</evidence>
<organism evidence="17 18">
    <name type="scientific">Cephaloticoccus primus</name>
    <dbReference type="NCBI Taxonomy" id="1548207"/>
    <lineage>
        <taxon>Bacteria</taxon>
        <taxon>Pseudomonadati</taxon>
        <taxon>Verrucomicrobiota</taxon>
        <taxon>Opitutia</taxon>
        <taxon>Opitutales</taxon>
        <taxon>Opitutaceae</taxon>
        <taxon>Cephaloticoccus</taxon>
    </lineage>
</organism>
<dbReference type="SUPFAM" id="SSF55205">
    <property type="entry name" value="EPT/RTPC-like"/>
    <property type="match status" value="1"/>
</dbReference>
<evidence type="ECO:0000256" key="1">
    <source>
        <dbReference type="ARBA" id="ARBA00004496"/>
    </source>
</evidence>
<proteinExistence type="inferred from homology"/>
<evidence type="ECO:0000256" key="12">
    <source>
        <dbReference type="ARBA" id="ARBA00039754"/>
    </source>
</evidence>
<keyword evidence="4" id="KW-0132">Cell division</keyword>
<keyword evidence="6" id="KW-0133">Cell shape</keyword>
<dbReference type="InterPro" id="IPR013792">
    <property type="entry name" value="RNA3'P_cycl/enolpyr_Trfase_a/b"/>
</dbReference>
<evidence type="ECO:0000256" key="14">
    <source>
        <dbReference type="ARBA" id="ARBA00042842"/>
    </source>
</evidence>
<dbReference type="InterPro" id="IPR001986">
    <property type="entry name" value="Enolpyruvate_Tfrase_dom"/>
</dbReference>
<name>A0A139SRW5_9BACT</name>
<evidence type="ECO:0000256" key="15">
    <source>
        <dbReference type="ARBA" id="ARBA00047527"/>
    </source>
</evidence>
<evidence type="ECO:0000256" key="8">
    <source>
        <dbReference type="ARBA" id="ARBA00023306"/>
    </source>
</evidence>
<comment type="similarity">
    <text evidence="10">Belongs to the EPSP synthase family. MurA subfamily.</text>
</comment>
<comment type="caution">
    <text evidence="17">The sequence shown here is derived from an EMBL/GenBank/DDBJ whole genome shotgun (WGS) entry which is preliminary data.</text>
</comment>
<dbReference type="STRING" id="1548207.AXK11_02745"/>
<dbReference type="GO" id="GO:0071555">
    <property type="term" value="P:cell wall organization"/>
    <property type="evidence" value="ECO:0007669"/>
    <property type="project" value="UniProtKB-KW"/>
</dbReference>
<dbReference type="GO" id="GO:0008760">
    <property type="term" value="F:UDP-N-acetylglucosamine 1-carboxyvinyltransferase activity"/>
    <property type="evidence" value="ECO:0007669"/>
    <property type="project" value="UniProtKB-EC"/>
</dbReference>
<dbReference type="GO" id="GO:0005737">
    <property type="term" value="C:cytoplasm"/>
    <property type="evidence" value="ECO:0007669"/>
    <property type="project" value="UniProtKB-SubCell"/>
</dbReference>
<feature type="domain" description="Enolpyruvate transferase" evidence="16">
    <location>
        <begin position="6"/>
        <end position="420"/>
    </location>
</feature>
<dbReference type="GO" id="GO:0008360">
    <property type="term" value="P:regulation of cell shape"/>
    <property type="evidence" value="ECO:0007669"/>
    <property type="project" value="UniProtKB-KW"/>
</dbReference>
<dbReference type="PANTHER" id="PTHR43783:SF1">
    <property type="entry name" value="UDP-N-ACETYLGLUCOSAMINE 1-CARBOXYVINYLTRANSFERASE"/>
    <property type="match status" value="1"/>
</dbReference>
<dbReference type="Proteomes" id="UP000070058">
    <property type="component" value="Unassembled WGS sequence"/>
</dbReference>
<comment type="pathway">
    <text evidence="2">Cell wall biogenesis; peptidoglycan biosynthesis.</text>
</comment>
<dbReference type="NCBIfam" id="NF006873">
    <property type="entry name" value="PRK09369.1"/>
    <property type="match status" value="1"/>
</dbReference>
<reference evidence="18" key="1">
    <citation type="submission" date="2016-02" db="EMBL/GenBank/DDBJ databases">
        <authorList>
            <person name="Sanders J.G."/>
            <person name="Lin J.Y."/>
            <person name="Wertz J.T."/>
            <person name="Russell J.A."/>
            <person name="Moreau C.S."/>
            <person name="Powell S."/>
        </authorList>
    </citation>
    <scope>NUCLEOTIDE SEQUENCE [LARGE SCALE GENOMIC DNA]</scope>
    <source>
        <strain evidence="18">CAG34</strain>
    </source>
</reference>
<dbReference type="EMBL" id="LSZQ01000020">
    <property type="protein sequence ID" value="KXU37191.1"/>
    <property type="molecule type" value="Genomic_DNA"/>
</dbReference>
<dbReference type="EC" id="2.5.1.7" evidence="11"/>
<accession>A0A139SRW5</accession>
<evidence type="ECO:0000256" key="13">
    <source>
        <dbReference type="ARBA" id="ARBA00042443"/>
    </source>
</evidence>
<keyword evidence="8" id="KW-0131">Cell cycle</keyword>
<dbReference type="Pfam" id="PF00275">
    <property type="entry name" value="EPSP_synthase"/>
    <property type="match status" value="1"/>
</dbReference>
<evidence type="ECO:0000256" key="10">
    <source>
        <dbReference type="ARBA" id="ARBA00038367"/>
    </source>
</evidence>
<evidence type="ECO:0000256" key="6">
    <source>
        <dbReference type="ARBA" id="ARBA00022960"/>
    </source>
</evidence>
<keyword evidence="9" id="KW-0961">Cell wall biogenesis/degradation</keyword>
<evidence type="ECO:0000256" key="2">
    <source>
        <dbReference type="ARBA" id="ARBA00004752"/>
    </source>
</evidence>
<evidence type="ECO:0000313" key="17">
    <source>
        <dbReference type="EMBL" id="KXU37191.1"/>
    </source>
</evidence>
<evidence type="ECO:0000256" key="5">
    <source>
        <dbReference type="ARBA" id="ARBA00022679"/>
    </source>
</evidence>
<evidence type="ECO:0000256" key="11">
    <source>
        <dbReference type="ARBA" id="ARBA00039108"/>
    </source>
</evidence>
<comment type="catalytic activity">
    <reaction evidence="15">
        <text>phosphoenolpyruvate + UDP-N-acetyl-alpha-D-glucosamine = UDP-N-acetyl-3-O-(1-carboxyvinyl)-alpha-D-glucosamine + phosphate</text>
        <dbReference type="Rhea" id="RHEA:18681"/>
        <dbReference type="ChEBI" id="CHEBI:43474"/>
        <dbReference type="ChEBI" id="CHEBI:57705"/>
        <dbReference type="ChEBI" id="CHEBI:58702"/>
        <dbReference type="ChEBI" id="CHEBI:68483"/>
        <dbReference type="EC" id="2.5.1.7"/>
    </reaction>
</comment>
<keyword evidence="3" id="KW-0963">Cytoplasm</keyword>
<evidence type="ECO:0000313" key="18">
    <source>
        <dbReference type="Proteomes" id="UP000070058"/>
    </source>
</evidence>
<evidence type="ECO:0000256" key="9">
    <source>
        <dbReference type="ARBA" id="ARBA00023316"/>
    </source>
</evidence>
<dbReference type="GO" id="GO:0009252">
    <property type="term" value="P:peptidoglycan biosynthetic process"/>
    <property type="evidence" value="ECO:0007669"/>
    <property type="project" value="UniProtKB-KW"/>
</dbReference>
<gene>
    <name evidence="17" type="ORF">AXK11_02745</name>
</gene>
<dbReference type="InterPro" id="IPR050068">
    <property type="entry name" value="MurA_subfamily"/>
</dbReference>
<protein>
    <recommendedName>
        <fullName evidence="12">UDP-N-acetylglucosamine 1-carboxyvinyltransferase</fullName>
        <ecNumber evidence="11">2.5.1.7</ecNumber>
    </recommendedName>
    <alternativeName>
        <fullName evidence="13">Enoylpyruvate transferase</fullName>
    </alternativeName>
    <alternativeName>
        <fullName evidence="14">UDP-N-acetylglucosamine enolpyruvyl transferase</fullName>
    </alternativeName>
</protein>
<evidence type="ECO:0000259" key="16">
    <source>
        <dbReference type="Pfam" id="PF00275"/>
    </source>
</evidence>
<keyword evidence="18" id="KW-1185">Reference proteome</keyword>
<dbReference type="AlphaFoldDB" id="A0A139SRW5"/>